<evidence type="ECO:0000256" key="3">
    <source>
        <dbReference type="ARBA" id="ARBA00023098"/>
    </source>
</evidence>
<sequence length="189" mass="22179">MNWLAHILLSEPTVENRLGNLLGDLVKGKELDGLDLQLRRGVDRHYAIDKFTDTHPTVKISKHRIDKQYSKFAGILIDVIYDHFLVKNWSLYSDTIFTDFTAEISTSFRDYPNEIPQSARAVIDRMINGDWLNSYRYLSGVETALQRIDYRIQARMGDRIKLVDAMPILEREYLNLDRDFNLFFPQLQH</sequence>
<reference evidence="4 5" key="1">
    <citation type="submission" date="2018-03" db="EMBL/GenBank/DDBJ databases">
        <title>The ancient ancestry and fast evolution of plastids.</title>
        <authorList>
            <person name="Moore K.R."/>
            <person name="Magnabosco C."/>
            <person name="Momper L."/>
            <person name="Gold D.A."/>
            <person name="Bosak T."/>
            <person name="Fournier G.P."/>
        </authorList>
    </citation>
    <scope>NUCLEOTIDE SEQUENCE [LARGE SCALE GENOMIC DNA]</scope>
    <source>
        <strain evidence="4 5">CCALA 037</strain>
    </source>
</reference>
<accession>A0A2T1GBM6</accession>
<dbReference type="PANTHER" id="PTHR38764:SF1">
    <property type="entry name" value="ACYL CARRIER PROTEIN PHOSPHODIESTERASE"/>
    <property type="match status" value="1"/>
</dbReference>
<comment type="caution">
    <text evidence="4">The sequence shown here is derived from an EMBL/GenBank/DDBJ whole genome shotgun (WGS) entry which is preliminary data.</text>
</comment>
<dbReference type="AlphaFoldDB" id="A0A2T1GBM6"/>
<dbReference type="GO" id="GO:0008770">
    <property type="term" value="F:[acyl-carrier-protein] phosphodiesterase activity"/>
    <property type="evidence" value="ECO:0007669"/>
    <property type="project" value="InterPro"/>
</dbReference>
<evidence type="ECO:0000313" key="4">
    <source>
        <dbReference type="EMBL" id="PSB54718.1"/>
    </source>
</evidence>
<dbReference type="OrthoDB" id="8442777at2"/>
<keyword evidence="3" id="KW-0443">Lipid metabolism</keyword>
<dbReference type="Pfam" id="PF04336">
    <property type="entry name" value="ACP_PD"/>
    <property type="match status" value="1"/>
</dbReference>
<dbReference type="EMBL" id="PVWO01000238">
    <property type="protein sequence ID" value="PSB54718.1"/>
    <property type="molecule type" value="Genomic_DNA"/>
</dbReference>
<evidence type="ECO:0000256" key="2">
    <source>
        <dbReference type="ARBA" id="ARBA00022801"/>
    </source>
</evidence>
<proteinExistence type="predicted"/>
<dbReference type="RefSeq" id="WP_106307482.1">
    <property type="nucleotide sequence ID" value="NZ_PVWO01000238.1"/>
</dbReference>
<name>A0A2T1GBM6_9CYAN</name>
<gene>
    <name evidence="4" type="ORF">C7B77_17270</name>
</gene>
<keyword evidence="2" id="KW-0378">Hydrolase</keyword>
<keyword evidence="1" id="KW-0444">Lipid biosynthesis</keyword>
<dbReference type="PANTHER" id="PTHR38764">
    <property type="entry name" value="ACYL CARRIER PROTEIN PHOSPHODIESTERASE"/>
    <property type="match status" value="1"/>
</dbReference>
<protein>
    <submittedName>
        <fullName evidence="4">DUF479 domain-containing protein</fullName>
    </submittedName>
</protein>
<feature type="non-terminal residue" evidence="4">
    <location>
        <position position="189"/>
    </location>
</feature>
<keyword evidence="5" id="KW-1185">Reference proteome</keyword>
<evidence type="ECO:0000313" key="5">
    <source>
        <dbReference type="Proteomes" id="UP000238937"/>
    </source>
</evidence>
<evidence type="ECO:0000256" key="1">
    <source>
        <dbReference type="ARBA" id="ARBA00022516"/>
    </source>
</evidence>
<dbReference type="GO" id="GO:0006633">
    <property type="term" value="P:fatty acid biosynthetic process"/>
    <property type="evidence" value="ECO:0007669"/>
    <property type="project" value="InterPro"/>
</dbReference>
<dbReference type="Proteomes" id="UP000238937">
    <property type="component" value="Unassembled WGS sequence"/>
</dbReference>
<dbReference type="InterPro" id="IPR007431">
    <property type="entry name" value="ACP_PD"/>
</dbReference>
<organism evidence="4 5">
    <name type="scientific">Chamaesiphon polymorphus CCALA 037</name>
    <dbReference type="NCBI Taxonomy" id="2107692"/>
    <lineage>
        <taxon>Bacteria</taxon>
        <taxon>Bacillati</taxon>
        <taxon>Cyanobacteriota</taxon>
        <taxon>Cyanophyceae</taxon>
        <taxon>Gomontiellales</taxon>
        <taxon>Chamaesiphonaceae</taxon>
        <taxon>Chamaesiphon</taxon>
    </lineage>
</organism>